<dbReference type="InterPro" id="IPR050090">
    <property type="entry name" value="Tyrosine_recombinase_XerCD"/>
</dbReference>
<dbReference type="InterPro" id="IPR013762">
    <property type="entry name" value="Integrase-like_cat_sf"/>
</dbReference>
<dbReference type="InterPro" id="IPR010998">
    <property type="entry name" value="Integrase_recombinase_N"/>
</dbReference>
<dbReference type="InterPro" id="IPR002104">
    <property type="entry name" value="Integrase_catalytic"/>
</dbReference>
<comment type="caution">
    <text evidence="5">The sequence shown here is derived from an EMBL/GenBank/DDBJ whole genome shotgun (WGS) entry which is preliminary data.</text>
</comment>
<protein>
    <submittedName>
        <fullName evidence="5">Site-specific integrase</fullName>
    </submittedName>
</protein>
<dbReference type="SUPFAM" id="SSF56349">
    <property type="entry name" value="DNA breaking-rejoining enzymes"/>
    <property type="match status" value="1"/>
</dbReference>
<dbReference type="GO" id="GO:0003677">
    <property type="term" value="F:DNA binding"/>
    <property type="evidence" value="ECO:0007669"/>
    <property type="project" value="UniProtKB-KW"/>
</dbReference>
<keyword evidence="3" id="KW-0233">DNA recombination</keyword>
<evidence type="ECO:0000256" key="3">
    <source>
        <dbReference type="ARBA" id="ARBA00023172"/>
    </source>
</evidence>
<keyword evidence="6" id="KW-1185">Reference proteome</keyword>
<evidence type="ECO:0000259" key="4">
    <source>
        <dbReference type="PROSITE" id="PS51898"/>
    </source>
</evidence>
<dbReference type="EMBL" id="PKKO01000001">
    <property type="protein sequence ID" value="PKY73412.1"/>
    <property type="molecule type" value="Genomic_DNA"/>
</dbReference>
<organism evidence="5 6">
    <name type="scientific">Winkia neuii</name>
    <dbReference type="NCBI Taxonomy" id="33007"/>
    <lineage>
        <taxon>Bacteria</taxon>
        <taxon>Bacillati</taxon>
        <taxon>Actinomycetota</taxon>
        <taxon>Actinomycetes</taxon>
        <taxon>Actinomycetales</taxon>
        <taxon>Actinomycetaceae</taxon>
        <taxon>Winkia</taxon>
    </lineage>
</organism>
<dbReference type="GO" id="GO:0006310">
    <property type="term" value="P:DNA recombination"/>
    <property type="evidence" value="ECO:0007669"/>
    <property type="project" value="UniProtKB-KW"/>
</dbReference>
<evidence type="ECO:0000313" key="6">
    <source>
        <dbReference type="Proteomes" id="UP000235122"/>
    </source>
</evidence>
<dbReference type="PROSITE" id="PS51898">
    <property type="entry name" value="TYR_RECOMBINASE"/>
    <property type="match status" value="1"/>
</dbReference>
<dbReference type="Proteomes" id="UP000235122">
    <property type="component" value="Unassembled WGS sequence"/>
</dbReference>
<dbReference type="GO" id="GO:0015074">
    <property type="term" value="P:DNA integration"/>
    <property type="evidence" value="ECO:0007669"/>
    <property type="project" value="InterPro"/>
</dbReference>
<dbReference type="Pfam" id="PF00589">
    <property type="entry name" value="Phage_integrase"/>
    <property type="match status" value="1"/>
</dbReference>
<dbReference type="Gene3D" id="1.10.443.10">
    <property type="entry name" value="Intergrase catalytic core"/>
    <property type="match status" value="1"/>
</dbReference>
<dbReference type="InterPro" id="IPR011010">
    <property type="entry name" value="DNA_brk_join_enz"/>
</dbReference>
<dbReference type="AlphaFoldDB" id="A0A2I1IQL2"/>
<accession>A0A2I1IQL2</accession>
<dbReference type="PANTHER" id="PTHR30349">
    <property type="entry name" value="PHAGE INTEGRASE-RELATED"/>
    <property type="match status" value="1"/>
</dbReference>
<proteinExistence type="inferred from homology"/>
<feature type="domain" description="Tyr recombinase" evidence="4">
    <location>
        <begin position="193"/>
        <end position="381"/>
    </location>
</feature>
<dbReference type="RefSeq" id="WP_004808312.1">
    <property type="nucleotide sequence ID" value="NZ_JASOXK010000012.1"/>
</dbReference>
<reference evidence="5 6" key="1">
    <citation type="submission" date="2017-12" db="EMBL/GenBank/DDBJ databases">
        <title>Phylogenetic diversity of female urinary microbiome.</title>
        <authorList>
            <person name="Thomas-White K."/>
            <person name="Wolfe A.J."/>
        </authorList>
    </citation>
    <scope>NUCLEOTIDE SEQUENCE [LARGE SCALE GENOMIC DNA]</scope>
    <source>
        <strain evidence="5 6">UMB0402</strain>
    </source>
</reference>
<gene>
    <name evidence="5" type="ORF">CYJ19_02165</name>
</gene>
<comment type="similarity">
    <text evidence="1">Belongs to the 'phage' integrase family.</text>
</comment>
<evidence type="ECO:0000256" key="2">
    <source>
        <dbReference type="ARBA" id="ARBA00023125"/>
    </source>
</evidence>
<evidence type="ECO:0000313" key="5">
    <source>
        <dbReference type="EMBL" id="PKY73412.1"/>
    </source>
</evidence>
<dbReference type="CDD" id="cd01189">
    <property type="entry name" value="INT_ICEBs1_C_like"/>
    <property type="match status" value="1"/>
</dbReference>
<keyword evidence="2" id="KW-0238">DNA-binding</keyword>
<dbReference type="Gene3D" id="1.10.150.130">
    <property type="match status" value="1"/>
</dbReference>
<name>A0A2I1IQL2_9ACTO</name>
<dbReference type="PANTHER" id="PTHR30349:SF64">
    <property type="entry name" value="PROPHAGE INTEGRASE INTD-RELATED"/>
    <property type="match status" value="1"/>
</dbReference>
<sequence>MKTPKKIVHKNGTVVWRVRFKPTPGANSASETFPTFEEAQQFIALIDQVGGQNARAARTPMTASARTLNAAFEDYLIVAASHGAERIAKDYRTIYNNRIAPYFGSWPTDAIKRENVERWIMELRTTETLASARARKRSKEEGKPLPPARFLAPKTIANAHGLLSSILRNEVRAERLTVNRAEGIPLPRITRRKEPVFLKPGEFARILDELPTRWQPLVALLAATGMRWGEVTALYPDDFDYESAPVIVRVSKAWKRGVSGWYIGEPKTAAGVRDITLPPQISELLLPLVEATPHELLVFRNSEGGHLRGDWFRPIWKKAVKAAGIRRMPRLHDLRHTHASWLISQGVPLTVIQRRLGHSSIKQTSDIYGHLAPEAGAIAAAAVQVALSQALPEIEG</sequence>
<evidence type="ECO:0000256" key="1">
    <source>
        <dbReference type="ARBA" id="ARBA00008857"/>
    </source>
</evidence>